<feature type="transmembrane region" description="Helical" evidence="6">
    <location>
        <begin position="21"/>
        <end position="47"/>
    </location>
</feature>
<name>A0A5C7AJY3_9FLAO</name>
<dbReference type="OrthoDB" id="9769862at2"/>
<accession>A0A5C7AJY3</accession>
<dbReference type="EMBL" id="VOSC01000028">
    <property type="protein sequence ID" value="TXE08099.1"/>
    <property type="molecule type" value="Genomic_DNA"/>
</dbReference>
<dbReference type="CDD" id="cd13125">
    <property type="entry name" value="MATE_like_10"/>
    <property type="match status" value="1"/>
</dbReference>
<dbReference type="GO" id="GO:0009246">
    <property type="term" value="P:enterobacterial common antigen biosynthetic process"/>
    <property type="evidence" value="ECO:0007669"/>
    <property type="project" value="InterPro"/>
</dbReference>
<evidence type="ECO:0000256" key="3">
    <source>
        <dbReference type="ARBA" id="ARBA00022692"/>
    </source>
</evidence>
<comment type="subcellular location">
    <subcellularLocation>
        <location evidence="1">Cell membrane</location>
        <topology evidence="1">Multi-pass membrane protein</topology>
    </subcellularLocation>
</comment>
<proteinExistence type="predicted"/>
<keyword evidence="4 6" id="KW-1133">Transmembrane helix</keyword>
<dbReference type="RefSeq" id="WP_147136490.1">
    <property type="nucleotide sequence ID" value="NZ_VOSC01000028.1"/>
</dbReference>
<organism evidence="7 8">
    <name type="scientific">Seonamhaeicola algicola</name>
    <dbReference type="NCBI Taxonomy" id="1719036"/>
    <lineage>
        <taxon>Bacteria</taxon>
        <taxon>Pseudomonadati</taxon>
        <taxon>Bacteroidota</taxon>
        <taxon>Flavobacteriia</taxon>
        <taxon>Flavobacteriales</taxon>
        <taxon>Flavobacteriaceae</taxon>
    </lineage>
</organism>
<feature type="transmembrane region" description="Helical" evidence="6">
    <location>
        <begin position="182"/>
        <end position="200"/>
    </location>
</feature>
<keyword evidence="5 6" id="KW-0472">Membrane</keyword>
<evidence type="ECO:0000256" key="2">
    <source>
        <dbReference type="ARBA" id="ARBA00022475"/>
    </source>
</evidence>
<keyword evidence="8" id="KW-1185">Reference proteome</keyword>
<feature type="transmembrane region" description="Helical" evidence="6">
    <location>
        <begin position="53"/>
        <end position="74"/>
    </location>
</feature>
<dbReference type="AlphaFoldDB" id="A0A5C7AJY3"/>
<evidence type="ECO:0000313" key="7">
    <source>
        <dbReference type="EMBL" id="TXE08099.1"/>
    </source>
</evidence>
<feature type="transmembrane region" description="Helical" evidence="6">
    <location>
        <begin position="305"/>
        <end position="322"/>
    </location>
</feature>
<keyword evidence="2" id="KW-1003">Cell membrane</keyword>
<dbReference type="PANTHER" id="PTHR30250">
    <property type="entry name" value="PST FAMILY PREDICTED COLANIC ACID TRANSPORTER"/>
    <property type="match status" value="1"/>
</dbReference>
<reference evidence="8" key="1">
    <citation type="submission" date="2019-08" db="EMBL/GenBank/DDBJ databases">
        <title>Seonamhaeicola sediminis sp. nov., isolated from marine sediment.</title>
        <authorList>
            <person name="Cao W.R."/>
        </authorList>
    </citation>
    <scope>NUCLEOTIDE SEQUENCE [LARGE SCALE GENOMIC DNA]</scope>
    <source>
        <strain evidence="8">Gy8</strain>
    </source>
</reference>
<evidence type="ECO:0000256" key="5">
    <source>
        <dbReference type="ARBA" id="ARBA00023136"/>
    </source>
</evidence>
<evidence type="ECO:0000313" key="8">
    <source>
        <dbReference type="Proteomes" id="UP000321790"/>
    </source>
</evidence>
<sequence>MLNKIFSNFFVKVFSYNGIVVIGRLLASFTVSKVSAIFLGPSGYALVGNLKNAFQGILGVTSTGFQSGVIKYVAENKSNKQVLKTVLSTVTFLAVILSLFVSVFLFLLSENLSVYLFKDKLFSHVFKWLAFLLPVISLNFLTVYIINGLERFKLYTIILTLANVVNALISFVLIYYYKLNGAFYASIFVPVFSFFGSLLFKDVRRIYYEAFNWKKHVSVLFIKSISAYLFMAIYSSALMSISYLLIRNNIIQVLNVFDAGLWEAMNKISMFYMVFFTSLFTLYLLPKLVLNRTLRGYNKIMKTYFKYLIPFIITLFIILYAFREFVIEFILTDKFKTLKLFFSYQFVGDFIKVMAFSLAYQFHAKKMLVYYFVSDFILYTSYYLISVYLIPSYSLYGVFYAYVISVILYFLAVLISVYRGNNKFLKKHA</sequence>
<gene>
    <name evidence="7" type="ORF">FUA26_12245</name>
</gene>
<feature type="transmembrane region" description="Helical" evidence="6">
    <location>
        <begin position="220"/>
        <end position="246"/>
    </location>
</feature>
<dbReference type="InterPro" id="IPR044550">
    <property type="entry name" value="WzxE"/>
</dbReference>
<dbReference type="PANTHER" id="PTHR30250:SF30">
    <property type="entry name" value="LIPID III FLIPPASE"/>
    <property type="match status" value="1"/>
</dbReference>
<feature type="transmembrane region" description="Helical" evidence="6">
    <location>
        <begin position="154"/>
        <end position="176"/>
    </location>
</feature>
<feature type="transmembrane region" description="Helical" evidence="6">
    <location>
        <begin position="342"/>
        <end position="362"/>
    </location>
</feature>
<comment type="caution">
    <text evidence="7">The sequence shown here is derived from an EMBL/GenBank/DDBJ whole genome shotgun (WGS) entry which is preliminary data.</text>
</comment>
<feature type="transmembrane region" description="Helical" evidence="6">
    <location>
        <begin position="128"/>
        <end position="147"/>
    </location>
</feature>
<protein>
    <submittedName>
        <fullName evidence="7">O-antigen translocase</fullName>
    </submittedName>
</protein>
<feature type="transmembrane region" description="Helical" evidence="6">
    <location>
        <begin position="369"/>
        <end position="390"/>
    </location>
</feature>
<keyword evidence="3 6" id="KW-0812">Transmembrane</keyword>
<evidence type="ECO:0000256" key="6">
    <source>
        <dbReference type="SAM" id="Phobius"/>
    </source>
</evidence>
<feature type="transmembrane region" description="Helical" evidence="6">
    <location>
        <begin position="396"/>
        <end position="418"/>
    </location>
</feature>
<feature type="transmembrane region" description="Helical" evidence="6">
    <location>
        <begin position="266"/>
        <end position="285"/>
    </location>
</feature>
<evidence type="ECO:0000256" key="1">
    <source>
        <dbReference type="ARBA" id="ARBA00004651"/>
    </source>
</evidence>
<dbReference type="Proteomes" id="UP000321790">
    <property type="component" value="Unassembled WGS sequence"/>
</dbReference>
<evidence type="ECO:0000256" key="4">
    <source>
        <dbReference type="ARBA" id="ARBA00022989"/>
    </source>
</evidence>
<dbReference type="GO" id="GO:0005886">
    <property type="term" value="C:plasma membrane"/>
    <property type="evidence" value="ECO:0007669"/>
    <property type="project" value="UniProtKB-SubCell"/>
</dbReference>
<feature type="transmembrane region" description="Helical" evidence="6">
    <location>
        <begin position="86"/>
        <end position="108"/>
    </location>
</feature>
<dbReference type="InterPro" id="IPR050833">
    <property type="entry name" value="Poly_Biosynth_Transport"/>
</dbReference>